<evidence type="ECO:0000313" key="4">
    <source>
        <dbReference type="EMBL" id="VAX23198.1"/>
    </source>
</evidence>
<evidence type="ECO:0000256" key="1">
    <source>
        <dbReference type="ARBA" id="ARBA00004370"/>
    </source>
</evidence>
<proteinExistence type="predicted"/>
<dbReference type="InterPro" id="IPR012340">
    <property type="entry name" value="NA-bd_OB-fold"/>
</dbReference>
<comment type="subcellular location">
    <subcellularLocation>
        <location evidence="1">Membrane</location>
    </subcellularLocation>
</comment>
<evidence type="ECO:0008006" key="5">
    <source>
        <dbReference type="Google" id="ProtNLM"/>
    </source>
</evidence>
<keyword evidence="3" id="KW-1133">Transmembrane helix</keyword>
<dbReference type="GO" id="GO:0020037">
    <property type="term" value="F:heme binding"/>
    <property type="evidence" value="ECO:0007669"/>
    <property type="project" value="InterPro"/>
</dbReference>
<dbReference type="GO" id="GO:0005886">
    <property type="term" value="C:plasma membrane"/>
    <property type="evidence" value="ECO:0007669"/>
    <property type="project" value="InterPro"/>
</dbReference>
<evidence type="ECO:0000256" key="3">
    <source>
        <dbReference type="SAM" id="Phobius"/>
    </source>
</evidence>
<dbReference type="Pfam" id="PF03100">
    <property type="entry name" value="CcmE"/>
    <property type="match status" value="1"/>
</dbReference>
<dbReference type="GO" id="GO:0017003">
    <property type="term" value="P:protein-heme linkage"/>
    <property type="evidence" value="ECO:0007669"/>
    <property type="project" value="InterPro"/>
</dbReference>
<keyword evidence="2 3" id="KW-0472">Membrane</keyword>
<dbReference type="Gene3D" id="2.40.50.140">
    <property type="entry name" value="Nucleic acid-binding proteins"/>
    <property type="match status" value="1"/>
</dbReference>
<feature type="transmembrane region" description="Helical" evidence="3">
    <location>
        <begin position="6"/>
        <end position="24"/>
    </location>
</feature>
<organism evidence="4">
    <name type="scientific">hydrothermal vent metagenome</name>
    <dbReference type="NCBI Taxonomy" id="652676"/>
    <lineage>
        <taxon>unclassified sequences</taxon>
        <taxon>metagenomes</taxon>
        <taxon>ecological metagenomes</taxon>
    </lineage>
</organism>
<accession>A0A3B1CGV1</accession>
<dbReference type="SUPFAM" id="SSF82093">
    <property type="entry name" value="Heme chaperone CcmE"/>
    <property type="match status" value="1"/>
</dbReference>
<dbReference type="GO" id="GO:0017004">
    <property type="term" value="P:cytochrome complex assembly"/>
    <property type="evidence" value="ECO:0007669"/>
    <property type="project" value="InterPro"/>
</dbReference>
<dbReference type="InterPro" id="IPR004329">
    <property type="entry name" value="CcmE"/>
</dbReference>
<protein>
    <recommendedName>
        <fullName evidence="5">Cytochrome c-type biogenesis protein CcmE, heme chaperone</fullName>
    </recommendedName>
</protein>
<dbReference type="InterPro" id="IPR036127">
    <property type="entry name" value="CcmE-like_sf"/>
</dbReference>
<keyword evidence="3" id="KW-0812">Transmembrane</keyword>
<dbReference type="AlphaFoldDB" id="A0A3B1CGV1"/>
<dbReference type="EMBL" id="UOGD01000243">
    <property type="protein sequence ID" value="VAX23198.1"/>
    <property type="molecule type" value="Genomic_DNA"/>
</dbReference>
<reference evidence="4" key="1">
    <citation type="submission" date="2018-06" db="EMBL/GenBank/DDBJ databases">
        <authorList>
            <person name="Zhirakovskaya E."/>
        </authorList>
    </citation>
    <scope>NUCLEOTIDE SEQUENCE</scope>
</reference>
<name>A0A3B1CGV1_9ZZZZ</name>
<gene>
    <name evidence="4" type="ORF">MNBD_IGNAVI01-1110</name>
</gene>
<evidence type="ECO:0000256" key="2">
    <source>
        <dbReference type="ARBA" id="ARBA00023136"/>
    </source>
</evidence>
<sequence>MNNKYIFGGIIIVVFLGIMGYLFTQTNIKYEEDFTKIVNSKGTIKATGEWVKEKHYSIDKSNNIFTFYMKDFNGKEIKVVYKGAIPNNFESSTSVVVTGKYQNGEFHASDILTKCPSKYETQYEIKETNS</sequence>